<dbReference type="GO" id="GO:0005096">
    <property type="term" value="F:GTPase activator activity"/>
    <property type="evidence" value="ECO:0007669"/>
    <property type="project" value="UniProtKB-KW"/>
</dbReference>
<feature type="compositionally biased region" description="Basic and acidic residues" evidence="16">
    <location>
        <begin position="714"/>
        <end position="726"/>
    </location>
</feature>
<dbReference type="Pfam" id="PF13306">
    <property type="entry name" value="LRR_5"/>
    <property type="match status" value="1"/>
</dbReference>
<dbReference type="InterPro" id="IPR046757">
    <property type="entry name" value="YL1_N"/>
</dbReference>
<protein>
    <recommendedName>
        <fullName evidence="3">Vacuolar protein sorting-associated protein 72 homolog</fullName>
    </recommendedName>
    <alternativeName>
        <fullName evidence="15">Transcription factor-like 1</fullName>
    </alternativeName>
</protein>
<dbReference type="PROSITE" id="PS50004">
    <property type="entry name" value="C2"/>
    <property type="match status" value="1"/>
</dbReference>
<dbReference type="FunFam" id="1.10.506.10:FF:000001">
    <property type="entry name" value="Ras GTPase-activating protein nGAP isoform 2"/>
    <property type="match status" value="1"/>
</dbReference>
<dbReference type="SMART" id="SM00239">
    <property type="entry name" value="C2"/>
    <property type="match status" value="1"/>
</dbReference>
<evidence type="ECO:0000259" key="18">
    <source>
        <dbReference type="PROSITE" id="PS50004"/>
    </source>
</evidence>
<evidence type="ECO:0000256" key="1">
    <source>
        <dbReference type="ARBA" id="ARBA00002050"/>
    </source>
</evidence>
<feature type="region of interest" description="Disordered" evidence="16">
    <location>
        <begin position="1"/>
        <end position="49"/>
    </location>
</feature>
<gene>
    <name evidence="21" type="ORF">WMY93_019868</name>
</gene>
<evidence type="ECO:0000256" key="16">
    <source>
        <dbReference type="SAM" id="MobiDB-lite"/>
    </source>
</evidence>
<dbReference type="FunFam" id="2.60.40.150:FF:000010">
    <property type="entry name" value="Ras GTPase-activating protein nGAP isoform 2"/>
    <property type="match status" value="1"/>
</dbReference>
<dbReference type="SUPFAM" id="SSF49562">
    <property type="entry name" value="C2 domain (Calcium/lipid-binding domain, CaLB)"/>
    <property type="match status" value="1"/>
</dbReference>
<dbReference type="InterPro" id="IPR003599">
    <property type="entry name" value="Ig_sub"/>
</dbReference>
<dbReference type="InterPro" id="IPR036179">
    <property type="entry name" value="Ig-like_dom_sf"/>
</dbReference>
<dbReference type="SMART" id="SM00323">
    <property type="entry name" value="RasGAP"/>
    <property type="match status" value="1"/>
</dbReference>
<feature type="region of interest" description="Disordered" evidence="16">
    <location>
        <begin position="839"/>
        <end position="867"/>
    </location>
</feature>
<dbReference type="GO" id="GO:0016020">
    <property type="term" value="C:membrane"/>
    <property type="evidence" value="ECO:0007669"/>
    <property type="project" value="UniProtKB-SubCell"/>
</dbReference>
<feature type="region of interest" description="Disordered" evidence="16">
    <location>
        <begin position="1175"/>
        <end position="1205"/>
    </location>
</feature>
<feature type="domain" description="Ig-like" evidence="20">
    <location>
        <begin position="469"/>
        <end position="554"/>
    </location>
</feature>
<keyword evidence="11" id="KW-0472">Membrane</keyword>
<dbReference type="PANTHER" id="PTHR10194">
    <property type="entry name" value="RAS GTPASE-ACTIVATING PROTEINS"/>
    <property type="match status" value="1"/>
</dbReference>
<dbReference type="SUPFAM" id="SSF48350">
    <property type="entry name" value="GTPase activation domain, GAP"/>
    <property type="match status" value="1"/>
</dbReference>
<evidence type="ECO:0000313" key="21">
    <source>
        <dbReference type="EMBL" id="KAK7899015.1"/>
    </source>
</evidence>
<evidence type="ECO:0000259" key="17">
    <source>
        <dbReference type="PROSITE" id="PS50003"/>
    </source>
</evidence>
<evidence type="ECO:0000256" key="2">
    <source>
        <dbReference type="ARBA" id="ARBA00004479"/>
    </source>
</evidence>
<feature type="compositionally biased region" description="Acidic residues" evidence="16">
    <location>
        <begin position="645"/>
        <end position="668"/>
    </location>
</feature>
<keyword evidence="5" id="KW-0597">Phosphoprotein</keyword>
<dbReference type="Pfam" id="PF12004">
    <property type="entry name" value="DAB2P_C"/>
    <property type="match status" value="1"/>
</dbReference>
<dbReference type="FunFam" id="2.60.40.10:FF:000076">
    <property type="entry name" value="Leucine-rich repeat and Ig domain-containing 4"/>
    <property type="match status" value="1"/>
</dbReference>
<dbReference type="PROSITE" id="PS50003">
    <property type="entry name" value="PH_DOMAIN"/>
    <property type="match status" value="1"/>
</dbReference>
<dbReference type="PROSITE" id="PS50018">
    <property type="entry name" value="RAS_GTPASE_ACTIV_2"/>
    <property type="match status" value="1"/>
</dbReference>
<evidence type="ECO:0000256" key="12">
    <source>
        <dbReference type="ARBA" id="ARBA00023157"/>
    </source>
</evidence>
<name>A0AAW0NKF1_9GOBI</name>
<evidence type="ECO:0000256" key="8">
    <source>
        <dbReference type="ARBA" id="ARBA00022729"/>
    </source>
</evidence>
<comment type="caution">
    <text evidence="21">The sequence shown here is derived from an EMBL/GenBank/DDBJ whole genome shotgun (WGS) entry which is preliminary data.</text>
</comment>
<dbReference type="PROSITE" id="PS50835">
    <property type="entry name" value="IG_LIKE"/>
    <property type="match status" value="1"/>
</dbReference>
<feature type="compositionally biased region" description="Basic and acidic residues" evidence="16">
    <location>
        <begin position="695"/>
        <end position="707"/>
    </location>
</feature>
<feature type="domain" description="Ras-GAP" evidence="19">
    <location>
        <begin position="1501"/>
        <end position="1693"/>
    </location>
</feature>
<dbReference type="InterPro" id="IPR001611">
    <property type="entry name" value="Leu-rich_rpt"/>
</dbReference>
<dbReference type="InterPro" id="IPR021887">
    <property type="entry name" value="DAB2P_C"/>
</dbReference>
<dbReference type="InterPro" id="IPR001849">
    <property type="entry name" value="PH_domain"/>
</dbReference>
<evidence type="ECO:0000256" key="14">
    <source>
        <dbReference type="ARBA" id="ARBA00023319"/>
    </source>
</evidence>
<dbReference type="InterPro" id="IPR008936">
    <property type="entry name" value="Rho_GTPase_activation_prot"/>
</dbReference>
<dbReference type="Pfam" id="PF07679">
    <property type="entry name" value="I-set"/>
    <property type="match status" value="1"/>
</dbReference>
<dbReference type="Pfam" id="PF08265">
    <property type="entry name" value="YL1_C"/>
    <property type="match status" value="1"/>
</dbReference>
<feature type="region of interest" description="Disordered" evidence="16">
    <location>
        <begin position="579"/>
        <end position="607"/>
    </location>
</feature>
<evidence type="ECO:0000256" key="13">
    <source>
        <dbReference type="ARBA" id="ARBA00023180"/>
    </source>
</evidence>
<evidence type="ECO:0000256" key="4">
    <source>
        <dbReference type="ARBA" id="ARBA00022468"/>
    </source>
</evidence>
<dbReference type="FunFam" id="3.80.10.10:FF:000014">
    <property type="entry name" value="Leucine-rich repeat and immunoglobulin-like domain-containing nogo receptor-interacting protein 1"/>
    <property type="match status" value="1"/>
</dbReference>
<accession>A0AAW0NKF1</accession>
<evidence type="ECO:0000256" key="3">
    <source>
        <dbReference type="ARBA" id="ARBA00020000"/>
    </source>
</evidence>
<sequence length="2179" mass="244635">MEAGSVGADEQRFGKDPRDSAYNPSGEQRASIRRPRGGPEDTPAAAPHQQMRAGLQMFMRIMLDKRLAWAALYLLGAGVALSSEIECPQPCFCNLSEQTVNCSSTLLTTIPNSLPLNAKSVNLTHNKIRSLGSKQFQGLTRLQELDLSDNILVIIEVEAFVGLQALMTLKLARNHLKIIPVEVFSGLPKLQLLDISDNEILVLLAFTFRDLPSLRCLEASRNDLVFVSHNAFTGLTSLQELYLDGGNLTEVPTTAISQLRELKQLHFYYFKMVTLPNFSFYPLDHLEQLVISQWAMLETLSVNSLFGLNLTSLTITHCNLSTFPYIPLHHLVYLVSLDLSYNPITHIYKNALGDLLRLQEFKLVGGSLIHIELEGFKGLAYFRVLNVSTNYLTTLESGIFHSVNSLKVLGLDNNLLLCDCRLLWMVKMQLYLNFGRNLPVCVKSSQEQGLNFLKFSPEELSRLLTCRRPRIRRRKKQEVSVDQGHTVMLYCNAEGDPVPSVTWLNPVLRSLSSVGRLRALPNGSLEVRYAQPQDSGTYVCVASNAAGNDSLRISLNVRGFPSSAPKKLFRLKSWFAVPSATPDASNTQEPPFDMTLAVGREPRKTAGNRMSKLLDAEEEDEFYKTTYGGFNDESGDDEYHGDHSDTEDEVDSDFDIDEGDEPDSDQEEDAPKRKSRVVTKAYKEPIKVVKPKPKKPVEEQKKTERTRVEHKRRVTQEFHDVGESKSKITRKSVRQSTSEHTRKTNLRLQERQYAPRRRRGAHRDKPLTQEELLAEAKITAELNIRSLENYERLEADKKKQVHKKRRFDGPTIRYHSVLMPIVSSSLLKEENVDVEGLDQDVPQATPANPGTPSQQQQQQQQPTGGLCSRTYITFSDDDAFEAAFPNRAQPAPQIPIQEVCPVTHKTALYRDPVTDIPYANARAFRIIREAYRKYVAAHGFPNTSATASGQDSAASKGARQKVPVAVDSIAVFHFNEFSVGMSLTWKINEQQVTPQSESTGIKWSSNWLRGSLRRTRHQEFVILQDNKATQGLSKVACARSKRINMTKPTTINGRDGAYYSRGSHIDGITAEHLDCTGVVSPGAEAEERQRGDDVVQASMVSTAQLSADPIQPVPLLLSFFSAPHGGGFPMLPRTERLCHCMDTSSKAWLPHQAQFGLVGQAEVCCGPPGVLTPNQSRRASFASVRQSSMETPPNTNPQPFRQPSFLNRRLKGSIKRAKSQPKLDRTSSFKQMILPRFRSADQERTRLMQSFKESHSHESLLSPSTAAEALDLVLDEDAVIKPVHSSILGQEYCFEVTTNSGTKCFACRSASERDKWIENLQRAVKPNKDNSRRVDNVLKLWIIEARDLPAKKRYYCELCLDDMLYARTTSKPRTDTVFWGEHFEFNNLPTIRSLRLHLYKETDKKRRKEKSTYIGLVSIPISSITGRQFVEQWYPVIQSSVLAKSGGVGSAKVINASLRIKSRYQTMNILPMELYKEFAEYITNNYRTLCAVLEPLLSVKSKEEVAFALVHILQSTGKTKEFLSDMAMCEVDRFMDREHLIFRENTLATKAVEEYLKLIGHRYLKEAIGDFIRALYESEENCEVDPMRVPPSVLADHQANLRMCCELLLCKIINSLCIFPRELKEVFASWRARCAERGREDLADSLISSSLFLRFMCPAIMSPSLFNLMQEYPAERTSRTLTLIAKVIQNLASFSKFGPKEEYMYFMNEFLEMEWGSMQQFLYEISNLDTGGNAGGFEGYIDLGRELSMLHSLLWEVMGQLSKDAILKLGPLPRLLNDISVALRNPQLHMPTNHQPERPKDRLFSRPSFNRLMSSDFQSLMMRDLNSSIDISRLPSPTGGVSAVESLSNNLNMRRHAERDLRSSPYCTSSSDITEPDPKVHSVNKSVSMMDLQDSRMNSISNLNSVGDMLTSSQASIAGLGHSFGNLGAPLRMGGHLGGGSAGSALRLSQMGHIGGPTESLSQQQQQAAAAMNFPLSFQNPLFHLAAQNSPAQSQAPPPLLLAPEAENGHHDYAPAFGNSAFSRSEDLSALRSQNSLVQPSIVHSHSYSDDFTRQNQSNDYGWHQLSLQVQESLQQQHLMALLHRQPQAQAPLHLWPRPQRQCTQSDSPLSLSILNLSALSTTPPQLHPPRPAPRVETFSWTPASPVSAAVDPEHATIRCRPNKLNHNNRLLNRNRMGR</sequence>
<dbReference type="Proteomes" id="UP001460270">
    <property type="component" value="Unassembled WGS sequence"/>
</dbReference>
<dbReference type="Pfam" id="PF05764">
    <property type="entry name" value="YL1"/>
    <property type="match status" value="1"/>
</dbReference>
<keyword evidence="22" id="KW-1185">Reference proteome</keyword>
<dbReference type="Gene3D" id="2.60.40.10">
    <property type="entry name" value="Immunoglobulins"/>
    <property type="match status" value="1"/>
</dbReference>
<evidence type="ECO:0000259" key="19">
    <source>
        <dbReference type="PROSITE" id="PS50018"/>
    </source>
</evidence>
<dbReference type="InterPro" id="IPR000008">
    <property type="entry name" value="C2_dom"/>
</dbReference>
<dbReference type="Pfam" id="PF25321">
    <property type="entry name" value="PH_RASGAP"/>
    <property type="match status" value="1"/>
</dbReference>
<dbReference type="CDD" id="cd04013">
    <property type="entry name" value="C2_SynGAP_like"/>
    <property type="match status" value="1"/>
</dbReference>
<feature type="region of interest" description="Disordered" evidence="16">
    <location>
        <begin position="1857"/>
        <end position="1881"/>
    </location>
</feature>
<dbReference type="InterPro" id="IPR032675">
    <property type="entry name" value="LRR_dom_sf"/>
</dbReference>
<dbReference type="InterPro" id="IPR001936">
    <property type="entry name" value="RasGAP_dom"/>
</dbReference>
<comment type="function">
    <text evidence="1">Deposition-and-exchange histone chaperone specific for H2AZ1, specifically chaperones H2AZ1 and deposits it into nucleosomes. As component of the SRCAP complex, mediates the ATP-dependent exchange of histone H2AZ1/H2B dimers for nucleosomal H2A/H2B, leading to transcriptional regulation of selected genes by chromatin remodeling.</text>
</comment>
<evidence type="ECO:0000313" key="22">
    <source>
        <dbReference type="Proteomes" id="UP001460270"/>
    </source>
</evidence>
<dbReference type="SMART" id="SM00409">
    <property type="entry name" value="IG"/>
    <property type="match status" value="1"/>
</dbReference>
<dbReference type="SMART" id="SM00013">
    <property type="entry name" value="LRRNT"/>
    <property type="match status" value="1"/>
</dbReference>
<dbReference type="InterPro" id="IPR026906">
    <property type="entry name" value="LRR_5"/>
</dbReference>
<evidence type="ECO:0000256" key="15">
    <source>
        <dbReference type="ARBA" id="ARBA00032814"/>
    </source>
</evidence>
<organism evidence="21 22">
    <name type="scientific">Mugilogobius chulae</name>
    <name type="common">yellowstripe goby</name>
    <dbReference type="NCBI Taxonomy" id="88201"/>
    <lineage>
        <taxon>Eukaryota</taxon>
        <taxon>Metazoa</taxon>
        <taxon>Chordata</taxon>
        <taxon>Craniata</taxon>
        <taxon>Vertebrata</taxon>
        <taxon>Euteleostomi</taxon>
        <taxon>Actinopterygii</taxon>
        <taxon>Neopterygii</taxon>
        <taxon>Teleostei</taxon>
        <taxon>Neoteleostei</taxon>
        <taxon>Acanthomorphata</taxon>
        <taxon>Gobiaria</taxon>
        <taxon>Gobiiformes</taxon>
        <taxon>Gobioidei</taxon>
        <taxon>Gobiidae</taxon>
        <taxon>Gobionellinae</taxon>
        <taxon>Mugilogobius</taxon>
    </lineage>
</organism>
<feature type="compositionally biased region" description="Basic and acidic residues" evidence="16">
    <location>
        <begin position="9"/>
        <end position="19"/>
    </location>
</feature>
<dbReference type="InterPro" id="IPR035892">
    <property type="entry name" value="C2_domain_sf"/>
</dbReference>
<dbReference type="SUPFAM" id="SSF48726">
    <property type="entry name" value="Immunoglobulin"/>
    <property type="match status" value="1"/>
</dbReference>
<feature type="domain" description="C2" evidence="18">
    <location>
        <begin position="1316"/>
        <end position="1434"/>
    </location>
</feature>
<keyword evidence="10" id="KW-1133">Transmembrane helix</keyword>
<dbReference type="Gene3D" id="3.80.10.10">
    <property type="entry name" value="Ribonuclease Inhibitor"/>
    <property type="match status" value="1"/>
</dbReference>
<dbReference type="SMART" id="SM00369">
    <property type="entry name" value="LRR_TYP"/>
    <property type="match status" value="8"/>
</dbReference>
<dbReference type="InterPro" id="IPR003598">
    <property type="entry name" value="Ig_sub2"/>
</dbReference>
<keyword evidence="4" id="KW-0343">GTPase activation</keyword>
<keyword evidence="6" id="KW-0433">Leucine-rich repeat</keyword>
<keyword evidence="14" id="KW-0393">Immunoglobulin domain</keyword>
<evidence type="ECO:0000256" key="7">
    <source>
        <dbReference type="ARBA" id="ARBA00022692"/>
    </source>
</evidence>
<dbReference type="InterPro" id="IPR013783">
    <property type="entry name" value="Ig-like_fold"/>
</dbReference>
<evidence type="ECO:0000256" key="6">
    <source>
        <dbReference type="ARBA" id="ARBA00022614"/>
    </source>
</evidence>
<comment type="subcellular location">
    <subcellularLocation>
        <location evidence="2">Membrane</location>
        <topology evidence="2">Single-pass type I membrane protein</topology>
    </subcellularLocation>
</comment>
<dbReference type="PROSITE" id="PS00509">
    <property type="entry name" value="RAS_GTPASE_ACTIV_1"/>
    <property type="match status" value="1"/>
</dbReference>
<reference evidence="22" key="1">
    <citation type="submission" date="2024-04" db="EMBL/GenBank/DDBJ databases">
        <title>Salinicola lusitanus LLJ914,a marine bacterium isolated from the Okinawa Trough.</title>
        <authorList>
            <person name="Li J."/>
        </authorList>
    </citation>
    <scope>NUCLEOTIDE SEQUENCE [LARGE SCALE GENOMIC DNA]</scope>
</reference>
<dbReference type="Gene3D" id="1.10.506.10">
    <property type="entry name" value="GTPase Activation - p120gap, domain 1"/>
    <property type="match status" value="2"/>
</dbReference>
<dbReference type="InterPro" id="IPR039360">
    <property type="entry name" value="Ras_GTPase"/>
</dbReference>
<evidence type="ECO:0000259" key="20">
    <source>
        <dbReference type="PROSITE" id="PS50835"/>
    </source>
</evidence>
<evidence type="ECO:0000256" key="9">
    <source>
        <dbReference type="ARBA" id="ARBA00022737"/>
    </source>
</evidence>
<dbReference type="Pfam" id="PF00616">
    <property type="entry name" value="RasGAP"/>
    <property type="match status" value="2"/>
</dbReference>
<dbReference type="CDD" id="cd05136">
    <property type="entry name" value="RasGAP_DAB2IP"/>
    <property type="match status" value="1"/>
</dbReference>
<keyword evidence="7" id="KW-0812">Transmembrane</keyword>
<keyword evidence="13" id="KW-0325">Glycoprotein</keyword>
<dbReference type="SMART" id="SM00408">
    <property type="entry name" value="IGc2"/>
    <property type="match status" value="1"/>
</dbReference>
<dbReference type="InterPro" id="IPR023152">
    <property type="entry name" value="RasGAP_CS"/>
</dbReference>
<dbReference type="InterPro" id="IPR011993">
    <property type="entry name" value="PH-like_dom_sf"/>
</dbReference>
<dbReference type="InterPro" id="IPR000372">
    <property type="entry name" value="LRRNT"/>
</dbReference>
<keyword evidence="12" id="KW-1015">Disulfide bond</keyword>
<dbReference type="InterPro" id="IPR003591">
    <property type="entry name" value="Leu-rich_rpt_typical-subtyp"/>
</dbReference>
<keyword evidence="8" id="KW-0732">Signal</keyword>
<feature type="region of interest" description="Disordered" evidence="16">
    <location>
        <begin position="626"/>
        <end position="764"/>
    </location>
</feature>
<dbReference type="SMART" id="SM00993">
    <property type="entry name" value="YL1_C"/>
    <property type="match status" value="1"/>
</dbReference>
<dbReference type="Gene3D" id="2.30.29.30">
    <property type="entry name" value="Pleckstrin-homology domain (PH domain)/Phosphotyrosine-binding domain (PTB)"/>
    <property type="match status" value="1"/>
</dbReference>
<dbReference type="SUPFAM" id="SSF50729">
    <property type="entry name" value="PH domain-like"/>
    <property type="match status" value="1"/>
</dbReference>
<feature type="domain" description="PH" evidence="17">
    <location>
        <begin position="1291"/>
        <end position="1325"/>
    </location>
</feature>
<dbReference type="Gene3D" id="2.60.40.150">
    <property type="entry name" value="C2 domain"/>
    <property type="match status" value="1"/>
</dbReference>
<proteinExistence type="predicted"/>
<evidence type="ECO:0000256" key="11">
    <source>
        <dbReference type="ARBA" id="ARBA00023136"/>
    </source>
</evidence>
<dbReference type="Pfam" id="PF13855">
    <property type="entry name" value="LRR_8"/>
    <property type="match status" value="2"/>
</dbReference>
<evidence type="ECO:0000256" key="10">
    <source>
        <dbReference type="ARBA" id="ARBA00022989"/>
    </source>
</evidence>
<evidence type="ECO:0000256" key="5">
    <source>
        <dbReference type="ARBA" id="ARBA00022553"/>
    </source>
</evidence>
<keyword evidence="9" id="KW-0677">Repeat</keyword>
<dbReference type="InterPro" id="IPR007110">
    <property type="entry name" value="Ig-like_dom"/>
</dbReference>
<dbReference type="Pfam" id="PF00168">
    <property type="entry name" value="C2"/>
    <property type="match status" value="1"/>
</dbReference>
<dbReference type="PANTHER" id="PTHR10194:SF145">
    <property type="entry name" value="RAS_RAP GTPASE-ACTIVATING PROTEIN SYNGAP ISOFORM X1"/>
    <property type="match status" value="1"/>
</dbReference>
<dbReference type="InterPro" id="IPR057606">
    <property type="entry name" value="SynGAP1-like_PH"/>
</dbReference>
<dbReference type="SUPFAM" id="SSF52058">
    <property type="entry name" value="L domain-like"/>
    <property type="match status" value="1"/>
</dbReference>
<dbReference type="InterPro" id="IPR013272">
    <property type="entry name" value="Vps72/YL1_C"/>
</dbReference>
<dbReference type="EMBL" id="JBBPFD010000014">
    <property type="protein sequence ID" value="KAK7899015.1"/>
    <property type="molecule type" value="Genomic_DNA"/>
</dbReference>
<dbReference type="InterPro" id="IPR013098">
    <property type="entry name" value="Ig_I-set"/>
</dbReference>